<evidence type="ECO:0000259" key="4">
    <source>
        <dbReference type="Pfam" id="PF12684"/>
    </source>
</evidence>
<keyword evidence="3" id="KW-0067">ATP-binding</keyword>
<reference key="2">
    <citation type="submission" date="2011-04" db="EMBL/GenBank/DDBJ databases">
        <title>Whole genome sequence of Melissococcus plutonius ATCC 35311.</title>
        <authorList>
            <person name="Okumura K."/>
            <person name="Arai R."/>
            <person name="Osaki M."/>
            <person name="Okura M."/>
            <person name="Kirikae T."/>
            <person name="Takamatsu D."/>
            <person name="Akiyama T."/>
        </authorList>
    </citation>
    <scope>NUCLEOTIDE SEQUENCE</scope>
    <source>
        <strain>ATCC 35311</strain>
    </source>
</reference>
<dbReference type="Pfam" id="PF12684">
    <property type="entry name" value="DUF3799"/>
    <property type="match status" value="1"/>
</dbReference>
<sequence length="217" mass="25627">MNQRYMSVSQYKAFRKCEAATLAELNGDWQDPKDQTALLVGNYVHSFFESPAAHQEFKEENKQSMYSQKKPYGLLKSFQVAENMIQSLERQEAFTMLYTGEKEHITTDTLYGVEWKARIDCLNSKGGYFIDIKTTADMSKKVWNNRYNQRVSWIVDYGYYLQLAVYKQLLEKEFKKEFIPYITAVSKQEPPMVKFYELDPYLMESELLDLKNNIDRV</sequence>
<organism evidence="5 6">
    <name type="scientific">Melissococcus plutonius (strain ATCC 35311 / DSM 29964 / CIP 104052 / LMG 20360 / NCIMB 702443)</name>
    <dbReference type="NCBI Taxonomy" id="940190"/>
    <lineage>
        <taxon>Bacteria</taxon>
        <taxon>Bacillati</taxon>
        <taxon>Bacillota</taxon>
        <taxon>Bacilli</taxon>
        <taxon>Lactobacillales</taxon>
        <taxon>Enterococcaceae</taxon>
        <taxon>Melissococcus</taxon>
    </lineage>
</organism>
<accession>F3YBI9</accession>
<dbReference type="KEGG" id="mps:MPTP_1438"/>
<dbReference type="Gene3D" id="3.90.320.10">
    <property type="match status" value="1"/>
</dbReference>
<dbReference type="InterPro" id="IPR024432">
    <property type="entry name" value="Put_RecE_PDDEXK-like_dom"/>
</dbReference>
<keyword evidence="2" id="KW-0378">Hydrolase</keyword>
<dbReference type="GO" id="GO:0004386">
    <property type="term" value="F:helicase activity"/>
    <property type="evidence" value="ECO:0007669"/>
    <property type="project" value="UniProtKB-KW"/>
</dbReference>
<gene>
    <name evidence="5" type="ordered locus">MPTP_1438</name>
</gene>
<dbReference type="InterPro" id="IPR011604">
    <property type="entry name" value="PDDEXK-like_dom_sf"/>
</dbReference>
<evidence type="ECO:0000256" key="1">
    <source>
        <dbReference type="ARBA" id="ARBA00022741"/>
    </source>
</evidence>
<keyword evidence="1" id="KW-0547">Nucleotide-binding</keyword>
<evidence type="ECO:0000313" key="6">
    <source>
        <dbReference type="Proteomes" id="UP000008456"/>
    </source>
</evidence>
<protein>
    <recommendedName>
        <fullName evidence="4">Putative exodeoxyribonuclease 8 PDDEXK-like domain-containing protein</fullName>
    </recommendedName>
</protein>
<reference evidence="5 6" key="1">
    <citation type="journal article" date="2011" name="J. Bacteriol.">
        <title>Complete genome sequence of Melissococcus plutonius ATCC 35311.</title>
        <authorList>
            <person name="Okumura K."/>
            <person name="Arai R."/>
            <person name="Okura M."/>
            <person name="Kirikae T."/>
            <person name="Takamatsu D."/>
            <person name="Osaki M."/>
            <person name="Miyoshi-Akiyama T."/>
        </authorList>
    </citation>
    <scope>NUCLEOTIDE SEQUENCE [LARGE SCALE GENOMIC DNA]</scope>
    <source>
        <strain evidence="6">ATCC 35311 / CIP 104052 / LMG 20360 / NCIMB 702443</strain>
    </source>
</reference>
<dbReference type="STRING" id="940190.MPTP_1438"/>
<name>F3YBI9_MELPT</name>
<dbReference type="EMBL" id="AP012200">
    <property type="protein sequence ID" value="BAK21867.1"/>
    <property type="molecule type" value="Genomic_DNA"/>
</dbReference>
<dbReference type="Proteomes" id="UP000008456">
    <property type="component" value="Chromosome"/>
</dbReference>
<dbReference type="AlphaFoldDB" id="F3YBI9"/>
<evidence type="ECO:0000313" key="5">
    <source>
        <dbReference type="EMBL" id="BAK21867.1"/>
    </source>
</evidence>
<feature type="domain" description="Putative exodeoxyribonuclease 8 PDDEXK-like" evidence="4">
    <location>
        <begin position="7"/>
        <end position="217"/>
    </location>
</feature>
<proteinExistence type="predicted"/>
<evidence type="ECO:0000256" key="3">
    <source>
        <dbReference type="ARBA" id="ARBA00022840"/>
    </source>
</evidence>
<dbReference type="HOGENOM" id="CLU_1052538_0_0_9"/>
<evidence type="ECO:0000256" key="2">
    <source>
        <dbReference type="ARBA" id="ARBA00022806"/>
    </source>
</evidence>
<dbReference type="GO" id="GO:0005524">
    <property type="term" value="F:ATP binding"/>
    <property type="evidence" value="ECO:0007669"/>
    <property type="project" value="UniProtKB-KW"/>
</dbReference>
<keyword evidence="6" id="KW-1185">Reference proteome</keyword>
<keyword evidence="2" id="KW-0347">Helicase</keyword>